<dbReference type="EMBL" id="GBXM01093416">
    <property type="protein sequence ID" value="JAH15161.1"/>
    <property type="molecule type" value="Transcribed_RNA"/>
</dbReference>
<reference evidence="1" key="2">
    <citation type="journal article" date="2015" name="Fish Shellfish Immunol.">
        <title>Early steps in the European eel (Anguilla anguilla)-Vibrio vulnificus interaction in the gills: Role of the RtxA13 toxin.</title>
        <authorList>
            <person name="Callol A."/>
            <person name="Pajuelo D."/>
            <person name="Ebbesson L."/>
            <person name="Teles M."/>
            <person name="MacKenzie S."/>
            <person name="Amaro C."/>
        </authorList>
    </citation>
    <scope>NUCLEOTIDE SEQUENCE</scope>
</reference>
<protein>
    <submittedName>
        <fullName evidence="1">Uncharacterized protein</fullName>
    </submittedName>
</protein>
<reference evidence="1" key="1">
    <citation type="submission" date="2014-11" db="EMBL/GenBank/DDBJ databases">
        <authorList>
            <person name="Amaro Gonzalez C."/>
        </authorList>
    </citation>
    <scope>NUCLEOTIDE SEQUENCE</scope>
</reference>
<proteinExistence type="predicted"/>
<accession>A0A0E9QE52</accession>
<evidence type="ECO:0000313" key="1">
    <source>
        <dbReference type="EMBL" id="JAH15161.1"/>
    </source>
</evidence>
<sequence length="15" mass="1651">MGPILSNLTVLHRSL</sequence>
<name>A0A0E9QE52_ANGAN</name>
<organism evidence="1">
    <name type="scientific">Anguilla anguilla</name>
    <name type="common">European freshwater eel</name>
    <name type="synonym">Muraena anguilla</name>
    <dbReference type="NCBI Taxonomy" id="7936"/>
    <lineage>
        <taxon>Eukaryota</taxon>
        <taxon>Metazoa</taxon>
        <taxon>Chordata</taxon>
        <taxon>Craniata</taxon>
        <taxon>Vertebrata</taxon>
        <taxon>Euteleostomi</taxon>
        <taxon>Actinopterygii</taxon>
        <taxon>Neopterygii</taxon>
        <taxon>Teleostei</taxon>
        <taxon>Anguilliformes</taxon>
        <taxon>Anguillidae</taxon>
        <taxon>Anguilla</taxon>
    </lineage>
</organism>